<dbReference type="HOGENOM" id="CLU_001072_2_5_1"/>
<comment type="catalytic activity">
    <reaction evidence="1">
        <text>ATP = 3',5'-cyclic AMP + diphosphate</text>
        <dbReference type="Rhea" id="RHEA:15389"/>
        <dbReference type="ChEBI" id="CHEBI:30616"/>
        <dbReference type="ChEBI" id="CHEBI:33019"/>
        <dbReference type="ChEBI" id="CHEBI:58165"/>
        <dbReference type="EC" id="4.6.1.1"/>
    </reaction>
</comment>
<accession>B4KX41</accession>
<evidence type="ECO:0000256" key="1">
    <source>
        <dbReference type="ARBA" id="ARBA00001593"/>
    </source>
</evidence>
<dbReference type="PANTHER" id="PTHR45627">
    <property type="entry name" value="ADENYLATE CYCLASE TYPE 1"/>
    <property type="match status" value="1"/>
</dbReference>
<feature type="transmembrane region" description="Helical" evidence="12">
    <location>
        <begin position="600"/>
        <end position="619"/>
    </location>
</feature>
<dbReference type="KEGG" id="dmo:Dmoj_GI11385"/>
<dbReference type="Pfam" id="PF00211">
    <property type="entry name" value="Guanylate_cyc"/>
    <property type="match status" value="2"/>
</dbReference>
<reference evidence="14" key="3">
    <citation type="submission" date="2015-11" db="EMBL/GenBank/DDBJ databases">
        <authorList>
            <consortium name="FlyBase"/>
        </authorList>
    </citation>
    <scope>NUCLEOTIDE SEQUENCE</scope>
    <source>
        <strain evidence="14">TSC#15081-1352.22</strain>
    </source>
</reference>
<feature type="transmembrane region" description="Helical" evidence="12">
    <location>
        <begin position="569"/>
        <end position="588"/>
    </location>
</feature>
<feature type="transmembrane region" description="Helical" evidence="12">
    <location>
        <begin position="728"/>
        <end position="746"/>
    </location>
</feature>
<dbReference type="Gene3D" id="3.30.70.1230">
    <property type="entry name" value="Nucleotide cyclase"/>
    <property type="match status" value="2"/>
</dbReference>
<dbReference type="GO" id="GO:0035556">
    <property type="term" value="P:intracellular signal transduction"/>
    <property type="evidence" value="ECO:0007669"/>
    <property type="project" value="InterPro"/>
</dbReference>
<feature type="transmembrane region" description="Helical" evidence="12">
    <location>
        <begin position="652"/>
        <end position="674"/>
    </location>
</feature>
<evidence type="ECO:0000256" key="12">
    <source>
        <dbReference type="SAM" id="Phobius"/>
    </source>
</evidence>
<feature type="transmembrane region" description="Helical" evidence="12">
    <location>
        <begin position="76"/>
        <end position="97"/>
    </location>
</feature>
<dbReference type="EMBL" id="CH933809">
    <property type="protein sequence ID" value="EDW19684.2"/>
    <property type="molecule type" value="Genomic_DNA"/>
</dbReference>
<evidence type="ECO:0000256" key="7">
    <source>
        <dbReference type="ARBA" id="ARBA00022840"/>
    </source>
</evidence>
<keyword evidence="9 12" id="KW-1133">Transmembrane helix</keyword>
<evidence type="ECO:0000256" key="11">
    <source>
        <dbReference type="ARBA" id="ARBA00023239"/>
    </source>
</evidence>
<evidence type="ECO:0000313" key="14">
    <source>
        <dbReference type="EMBL" id="EDW19684.2"/>
    </source>
</evidence>
<keyword evidence="7" id="KW-0067">ATP-binding</keyword>
<dbReference type="GO" id="GO:0005886">
    <property type="term" value="C:plasma membrane"/>
    <property type="evidence" value="ECO:0007669"/>
    <property type="project" value="TreeGrafter"/>
</dbReference>
<keyword evidence="4 12" id="KW-0812">Transmembrane</keyword>
<feature type="domain" description="Guanylate cyclase" evidence="13">
    <location>
        <begin position="300"/>
        <end position="427"/>
    </location>
</feature>
<evidence type="ECO:0000256" key="6">
    <source>
        <dbReference type="ARBA" id="ARBA00022741"/>
    </source>
</evidence>
<dbReference type="InterPro" id="IPR029787">
    <property type="entry name" value="Nucleotide_cyclase"/>
</dbReference>
<keyword evidence="5" id="KW-0479">Metal-binding</keyword>
<dbReference type="GO" id="GO:0004016">
    <property type="term" value="F:adenylate cyclase activity"/>
    <property type="evidence" value="ECO:0007669"/>
    <property type="project" value="UniProtKB-EC"/>
</dbReference>
<dbReference type="PANTHER" id="PTHR45627:SF23">
    <property type="entry name" value="AT30656P-RELATED"/>
    <property type="match status" value="1"/>
</dbReference>
<evidence type="ECO:0000256" key="3">
    <source>
        <dbReference type="ARBA" id="ARBA00012201"/>
    </source>
</evidence>
<dbReference type="InParanoid" id="B4KX41"/>
<organism evidence="14 15">
    <name type="scientific">Drosophila mojavensis</name>
    <name type="common">Fruit fly</name>
    <dbReference type="NCBI Taxonomy" id="7230"/>
    <lineage>
        <taxon>Eukaryota</taxon>
        <taxon>Metazoa</taxon>
        <taxon>Ecdysozoa</taxon>
        <taxon>Arthropoda</taxon>
        <taxon>Hexapoda</taxon>
        <taxon>Insecta</taxon>
        <taxon>Pterygota</taxon>
        <taxon>Neoptera</taxon>
        <taxon>Endopterygota</taxon>
        <taxon>Diptera</taxon>
        <taxon>Brachycera</taxon>
        <taxon>Muscomorpha</taxon>
        <taxon>Ephydroidea</taxon>
        <taxon>Drosophilidae</taxon>
        <taxon>Drosophila</taxon>
    </lineage>
</organism>
<feature type="transmembrane region" description="Helical" evidence="12">
    <location>
        <begin position="702"/>
        <end position="721"/>
    </location>
</feature>
<dbReference type="CDD" id="cd07302">
    <property type="entry name" value="CHD"/>
    <property type="match status" value="2"/>
</dbReference>
<proteinExistence type="predicted"/>
<keyword evidence="11" id="KW-0456">Lyase</keyword>
<feature type="transmembrane region" description="Helical" evidence="12">
    <location>
        <begin position="195"/>
        <end position="218"/>
    </location>
</feature>
<name>B4KX41_DROMO</name>
<evidence type="ECO:0000256" key="2">
    <source>
        <dbReference type="ARBA" id="ARBA00004141"/>
    </source>
</evidence>
<reference evidence="14" key="2">
    <citation type="journal article" date="2008" name="Bioinformatics">
        <title>Assembly reconciliation.</title>
        <authorList>
            <person name="Zimin A.V."/>
            <person name="Smith D.R."/>
            <person name="Sutton G."/>
            <person name="Yorke J.A."/>
        </authorList>
    </citation>
    <scope>NUCLEOTIDE SEQUENCE</scope>
    <source>
        <strain evidence="14">TSC#15081-1352.22</strain>
    </source>
</reference>
<evidence type="ECO:0000256" key="9">
    <source>
        <dbReference type="ARBA" id="ARBA00022989"/>
    </source>
</evidence>
<sequence>MSSDTAGPCRLDYSKEALWERSYLKKKCKELNIEEDYTLYDRRLCINHLGVFFFVHSTATVIKCIMLLVTCAYPEFIHVDVGVYMTSAILTVSILTINFSESIVSRNEWIIYVSSAVAAALIVMADVTIFLYHHYIHEWTVLPFYDAYVLYVIYLCFPIPALRAPFILASFVSITYLIIIYFYTLDNEFISFQQAPYMIVEVLHFTCCHLVGLFYRLLNEITVRSSFIDRHQYVMEEISLREAKNKEKQLLHGILPPDIARPFEKEIRYRIGKTNKIHGEYQSSNLNQGIMALQFHPDVTILYADVVNYTHLTTTLTVNSLVALLHDLYGRFDMAARTFKVQRIKFLGDCYYCVAGLTRPDPDHAKCCIELAQRMIAHIREVRSSRNLDIDMRIGVHSGSLMAGVMGAAKLQYDIWGEDVIIAGILESTGRPGHIHISERTSKMLIDNPYELLPGTEKALQHPQLASKNIKTFLIAALDYKTVLGNEQSSQALETIQDLEMQKKEALRIEFDKLPVGSFHVKNKFTTIFRKKSRTASTERATTRPQIGFLFLNFRDSRKELNYMKQPDYMLRYSVLLAWFAGIFLVYLVNISHKADKTSVNNNIIVMALLTTPVIILWFKKACHWRYGNVPHNFTKCSCLIFKTAECIQSSLIIRMGIYMNMIVCYFWIIFQVLNQCDYDEFHLQLIESKLYHYEMDKYMCFYPWDLTNMMSLMIALSIIFTRIPWMVKIIVSVLEGTTYMIIMFIQFEYVINRSSTTNPYFDSEYAHGFKIMATLGCLYFMERQAEFNSRVNYNWKLELLKKQNDAVITNKSITILLQNILPAHVVNIYLTSLAKHQLYAENYKMVAVMFASLQDFKMDVRNLRILNEIISQFDRILFLYREDYLVEKIKIVGCTYMAACGLDPRFMGRINERSGNKLSVITEVSRAQRYLASSISIAENPAVPNEEVVFVLTTFALDLLRTLWTWRNVYTNILDRSLFTGNMKIGISCGEVMAGVVGASQVHYDIWGTPVNMASRMDSTGLSGHIHVCEDTAYILRKSGIECDYRGLTFVKGLGILPTYFVGVNEDHEFRNIPLLIDDNAVD</sequence>
<protein>
    <recommendedName>
        <fullName evidence="3">adenylate cyclase</fullName>
        <ecNumber evidence="3">4.6.1.1</ecNumber>
    </recommendedName>
</protein>
<dbReference type="EC" id="4.6.1.1" evidence="3"/>
<dbReference type="SUPFAM" id="SSF55073">
    <property type="entry name" value="Nucleotide cyclase"/>
    <property type="match status" value="2"/>
</dbReference>
<dbReference type="PROSITE" id="PS50125">
    <property type="entry name" value="GUANYLATE_CYCLASE_2"/>
    <property type="match status" value="2"/>
</dbReference>
<feature type="transmembrane region" description="Helical" evidence="12">
    <location>
        <begin position="109"/>
        <end position="133"/>
    </location>
</feature>
<dbReference type="EMBL" id="CH933809">
    <property type="protein sequence ID" value="KRG06736.1"/>
    <property type="molecule type" value="Genomic_DNA"/>
</dbReference>
<dbReference type="FunCoup" id="B4KX41">
    <property type="interactions" value="98"/>
</dbReference>
<gene>
    <name evidence="14" type="primary">Dmoj\GI11385</name>
    <name evidence="14" type="ORF">Dmoj_GI11385</name>
</gene>
<comment type="subcellular location">
    <subcellularLocation>
        <location evidence="2">Membrane</location>
        <topology evidence="2">Multi-pass membrane protein</topology>
    </subcellularLocation>
</comment>
<evidence type="ECO:0000259" key="13">
    <source>
        <dbReference type="PROSITE" id="PS50125"/>
    </source>
</evidence>
<evidence type="ECO:0000313" key="15">
    <source>
        <dbReference type="Proteomes" id="UP000009192"/>
    </source>
</evidence>
<evidence type="ECO:0000256" key="4">
    <source>
        <dbReference type="ARBA" id="ARBA00022692"/>
    </source>
</evidence>
<dbReference type="GO" id="GO:0046872">
    <property type="term" value="F:metal ion binding"/>
    <property type="evidence" value="ECO:0007669"/>
    <property type="project" value="UniProtKB-KW"/>
</dbReference>
<dbReference type="SMART" id="SM00044">
    <property type="entry name" value="CYCc"/>
    <property type="match status" value="2"/>
</dbReference>
<dbReference type="GO" id="GO:0007189">
    <property type="term" value="P:adenylate cyclase-activating G protein-coupled receptor signaling pathway"/>
    <property type="evidence" value="ECO:0007669"/>
    <property type="project" value="TreeGrafter"/>
</dbReference>
<evidence type="ECO:0000256" key="10">
    <source>
        <dbReference type="ARBA" id="ARBA00023136"/>
    </source>
</evidence>
<dbReference type="eggNOG" id="KOG3619">
    <property type="taxonomic scope" value="Eukaryota"/>
</dbReference>
<feature type="transmembrane region" description="Helical" evidence="12">
    <location>
        <begin position="164"/>
        <end position="183"/>
    </location>
</feature>
<evidence type="ECO:0000256" key="8">
    <source>
        <dbReference type="ARBA" id="ARBA00022842"/>
    </source>
</evidence>
<dbReference type="FunFam" id="3.30.70.1230:FF:000024">
    <property type="entry name" value="ACXA, isoform A"/>
    <property type="match status" value="1"/>
</dbReference>
<feature type="transmembrane region" description="Helical" evidence="12">
    <location>
        <begin position="49"/>
        <end position="70"/>
    </location>
</feature>
<keyword evidence="6" id="KW-0547">Nucleotide-binding</keyword>
<reference evidence="14 15" key="1">
    <citation type="journal article" date="2007" name="Nature">
        <title>Evolution of genes and genomes on the Drosophila phylogeny.</title>
        <authorList>
            <consortium name="Drosophila 12 Genomes Consortium"/>
            <person name="Clark A.G."/>
            <person name="Eisen M.B."/>
            <person name="Smith D.R."/>
            <person name="Bergman C.M."/>
            <person name="Oliver B."/>
            <person name="Markow T.A."/>
            <person name="Kaufman T.C."/>
            <person name="Kellis M."/>
            <person name="Gelbart W."/>
            <person name="Iyer V.N."/>
            <person name="Pollard D.A."/>
            <person name="Sackton T.B."/>
            <person name="Larracuente A.M."/>
            <person name="Singh N.D."/>
            <person name="Abad J.P."/>
            <person name="Abt D.N."/>
            <person name="Adryan B."/>
            <person name="Aguade M."/>
            <person name="Akashi H."/>
            <person name="Anderson W.W."/>
            <person name="Aquadro C.F."/>
            <person name="Ardell D.H."/>
            <person name="Arguello R."/>
            <person name="Artieri C.G."/>
            <person name="Barbash D.A."/>
            <person name="Barker D."/>
            <person name="Barsanti P."/>
            <person name="Batterham P."/>
            <person name="Batzoglou S."/>
            <person name="Begun D."/>
            <person name="Bhutkar A."/>
            <person name="Blanco E."/>
            <person name="Bosak S.A."/>
            <person name="Bradley R.K."/>
            <person name="Brand A.D."/>
            <person name="Brent M.R."/>
            <person name="Brooks A.N."/>
            <person name="Brown R.H."/>
            <person name="Butlin R.K."/>
            <person name="Caggese C."/>
            <person name="Calvi B.R."/>
            <person name="Bernardo de Carvalho A."/>
            <person name="Caspi A."/>
            <person name="Castrezana S."/>
            <person name="Celniker S.E."/>
            <person name="Chang J.L."/>
            <person name="Chapple C."/>
            <person name="Chatterji S."/>
            <person name="Chinwalla A."/>
            <person name="Civetta A."/>
            <person name="Clifton S.W."/>
            <person name="Comeron J.M."/>
            <person name="Costello J.C."/>
            <person name="Coyne J.A."/>
            <person name="Daub J."/>
            <person name="David R.G."/>
            <person name="Delcher A.L."/>
            <person name="Delehaunty K."/>
            <person name="Do C.B."/>
            <person name="Ebling H."/>
            <person name="Edwards K."/>
            <person name="Eickbush T."/>
            <person name="Evans J.D."/>
            <person name="Filipski A."/>
            <person name="Findeiss S."/>
            <person name="Freyhult E."/>
            <person name="Fulton L."/>
            <person name="Fulton R."/>
            <person name="Garcia A.C."/>
            <person name="Gardiner A."/>
            <person name="Garfield D.A."/>
            <person name="Garvin B.E."/>
            <person name="Gibson G."/>
            <person name="Gilbert D."/>
            <person name="Gnerre S."/>
            <person name="Godfrey J."/>
            <person name="Good R."/>
            <person name="Gotea V."/>
            <person name="Gravely B."/>
            <person name="Greenberg A.J."/>
            <person name="Griffiths-Jones S."/>
            <person name="Gross S."/>
            <person name="Guigo R."/>
            <person name="Gustafson E.A."/>
            <person name="Haerty W."/>
            <person name="Hahn M.W."/>
            <person name="Halligan D.L."/>
            <person name="Halpern A.L."/>
            <person name="Halter G.M."/>
            <person name="Han M.V."/>
            <person name="Heger A."/>
            <person name="Hillier L."/>
            <person name="Hinrichs A.S."/>
            <person name="Holmes I."/>
            <person name="Hoskins R.A."/>
            <person name="Hubisz M.J."/>
            <person name="Hultmark D."/>
            <person name="Huntley M.A."/>
            <person name="Jaffe D.B."/>
            <person name="Jagadeeshan S."/>
            <person name="Jeck W.R."/>
            <person name="Johnson J."/>
            <person name="Jones C.D."/>
            <person name="Jordan W.C."/>
            <person name="Karpen G.H."/>
            <person name="Kataoka E."/>
            <person name="Keightley P.D."/>
            <person name="Kheradpour P."/>
            <person name="Kirkness E.F."/>
            <person name="Koerich L.B."/>
            <person name="Kristiansen K."/>
            <person name="Kudrna D."/>
            <person name="Kulathinal R.J."/>
            <person name="Kumar S."/>
            <person name="Kwok R."/>
            <person name="Lander E."/>
            <person name="Langley C.H."/>
            <person name="Lapoint R."/>
            <person name="Lazzaro B.P."/>
            <person name="Lee S.J."/>
            <person name="Levesque L."/>
            <person name="Li R."/>
            <person name="Lin C.F."/>
            <person name="Lin M.F."/>
            <person name="Lindblad-Toh K."/>
            <person name="Llopart A."/>
            <person name="Long M."/>
            <person name="Low L."/>
            <person name="Lozovsky E."/>
            <person name="Lu J."/>
            <person name="Luo M."/>
            <person name="Machado C.A."/>
            <person name="Makalowski W."/>
            <person name="Marzo M."/>
            <person name="Matsuda M."/>
            <person name="Matzkin L."/>
            <person name="McAllister B."/>
            <person name="McBride C.S."/>
            <person name="McKernan B."/>
            <person name="McKernan K."/>
            <person name="Mendez-Lago M."/>
            <person name="Minx P."/>
            <person name="Mollenhauer M.U."/>
            <person name="Montooth K."/>
            <person name="Mount S.M."/>
            <person name="Mu X."/>
            <person name="Myers E."/>
            <person name="Negre B."/>
            <person name="Newfeld S."/>
            <person name="Nielsen R."/>
            <person name="Noor M.A."/>
            <person name="O'Grady P."/>
            <person name="Pachter L."/>
            <person name="Papaceit M."/>
            <person name="Parisi M.J."/>
            <person name="Parisi M."/>
            <person name="Parts L."/>
            <person name="Pedersen J.S."/>
            <person name="Pesole G."/>
            <person name="Phillippy A.M."/>
            <person name="Ponting C.P."/>
            <person name="Pop M."/>
            <person name="Porcelli D."/>
            <person name="Powell J.R."/>
            <person name="Prohaska S."/>
            <person name="Pruitt K."/>
            <person name="Puig M."/>
            <person name="Quesneville H."/>
            <person name="Ram K.R."/>
            <person name="Rand D."/>
            <person name="Rasmussen M.D."/>
            <person name="Reed L.K."/>
            <person name="Reenan R."/>
            <person name="Reily A."/>
            <person name="Remington K.A."/>
            <person name="Rieger T.T."/>
            <person name="Ritchie M.G."/>
            <person name="Robin C."/>
            <person name="Rogers Y.H."/>
            <person name="Rohde C."/>
            <person name="Rozas J."/>
            <person name="Rubenfield M.J."/>
            <person name="Ruiz A."/>
            <person name="Russo S."/>
            <person name="Salzberg S.L."/>
            <person name="Sanchez-Gracia A."/>
            <person name="Saranga D.J."/>
            <person name="Sato H."/>
            <person name="Schaeffer S.W."/>
            <person name="Schatz M.C."/>
            <person name="Schlenke T."/>
            <person name="Schwartz R."/>
            <person name="Segarra C."/>
            <person name="Singh R.S."/>
            <person name="Sirot L."/>
            <person name="Sirota M."/>
            <person name="Sisneros N.B."/>
            <person name="Smith C.D."/>
            <person name="Smith T.F."/>
            <person name="Spieth J."/>
            <person name="Stage D.E."/>
            <person name="Stark A."/>
            <person name="Stephan W."/>
            <person name="Strausberg R.L."/>
            <person name="Strempel S."/>
            <person name="Sturgill D."/>
            <person name="Sutton G."/>
            <person name="Sutton G.G."/>
            <person name="Tao W."/>
            <person name="Teichmann S."/>
            <person name="Tobari Y.N."/>
            <person name="Tomimura Y."/>
            <person name="Tsolas J.M."/>
            <person name="Valente V.L."/>
            <person name="Venter E."/>
            <person name="Venter J.C."/>
            <person name="Vicario S."/>
            <person name="Vieira F.G."/>
            <person name="Vilella A.J."/>
            <person name="Villasante A."/>
            <person name="Walenz B."/>
            <person name="Wang J."/>
            <person name="Wasserman M."/>
            <person name="Watts T."/>
            <person name="Wilson D."/>
            <person name="Wilson R.K."/>
            <person name="Wing R.A."/>
            <person name="Wolfner M.F."/>
            <person name="Wong A."/>
            <person name="Wong G.K."/>
            <person name="Wu C.I."/>
            <person name="Wu G."/>
            <person name="Yamamoto D."/>
            <person name="Yang H.P."/>
            <person name="Yang S.P."/>
            <person name="Yorke J.A."/>
            <person name="Yoshida K."/>
            <person name="Zdobnov E."/>
            <person name="Zhang P."/>
            <person name="Zhang Y."/>
            <person name="Zimin A.V."/>
            <person name="Baldwin J."/>
            <person name="Abdouelleil A."/>
            <person name="Abdulkadir J."/>
            <person name="Abebe A."/>
            <person name="Abera B."/>
            <person name="Abreu J."/>
            <person name="Acer S.C."/>
            <person name="Aftuck L."/>
            <person name="Alexander A."/>
            <person name="An P."/>
            <person name="Anderson E."/>
            <person name="Anderson S."/>
            <person name="Arachi H."/>
            <person name="Azer M."/>
            <person name="Bachantsang P."/>
            <person name="Barry A."/>
            <person name="Bayul T."/>
            <person name="Berlin A."/>
            <person name="Bessette D."/>
            <person name="Bloom T."/>
            <person name="Blye J."/>
            <person name="Boguslavskiy L."/>
            <person name="Bonnet C."/>
            <person name="Boukhgalter B."/>
            <person name="Bourzgui I."/>
            <person name="Brown A."/>
            <person name="Cahill P."/>
            <person name="Channer S."/>
            <person name="Cheshatsang Y."/>
            <person name="Chuda L."/>
            <person name="Citroen M."/>
            <person name="Collymore A."/>
            <person name="Cooke P."/>
            <person name="Costello M."/>
            <person name="D'Aco K."/>
            <person name="Daza R."/>
            <person name="De Haan G."/>
            <person name="DeGray S."/>
            <person name="DeMaso C."/>
            <person name="Dhargay N."/>
            <person name="Dooley K."/>
            <person name="Dooley E."/>
            <person name="Doricent M."/>
            <person name="Dorje P."/>
            <person name="Dorjee K."/>
            <person name="Dupes A."/>
            <person name="Elong R."/>
            <person name="Falk J."/>
            <person name="Farina A."/>
            <person name="Faro S."/>
            <person name="Ferguson D."/>
            <person name="Fisher S."/>
            <person name="Foley C.D."/>
            <person name="Franke A."/>
            <person name="Friedrich D."/>
            <person name="Gadbois L."/>
            <person name="Gearin G."/>
            <person name="Gearin C.R."/>
            <person name="Giannoukos G."/>
            <person name="Goode T."/>
            <person name="Graham J."/>
            <person name="Grandbois E."/>
            <person name="Grewal S."/>
            <person name="Gyaltsen K."/>
            <person name="Hafez N."/>
            <person name="Hagos B."/>
            <person name="Hall J."/>
            <person name="Henson C."/>
            <person name="Hollinger A."/>
            <person name="Honan T."/>
            <person name="Huard M.D."/>
            <person name="Hughes L."/>
            <person name="Hurhula B."/>
            <person name="Husby M.E."/>
            <person name="Kamat A."/>
            <person name="Kanga B."/>
            <person name="Kashin S."/>
            <person name="Khazanovich D."/>
            <person name="Kisner P."/>
            <person name="Lance K."/>
            <person name="Lara M."/>
            <person name="Lee W."/>
            <person name="Lennon N."/>
            <person name="Letendre F."/>
            <person name="LeVine R."/>
            <person name="Lipovsky A."/>
            <person name="Liu X."/>
            <person name="Liu J."/>
            <person name="Liu S."/>
            <person name="Lokyitsang T."/>
            <person name="Lokyitsang Y."/>
            <person name="Lubonja R."/>
            <person name="Lui A."/>
            <person name="MacDonald P."/>
            <person name="Magnisalis V."/>
            <person name="Maru K."/>
            <person name="Matthews C."/>
            <person name="McCusker W."/>
            <person name="McDonough S."/>
            <person name="Mehta T."/>
            <person name="Meldrim J."/>
            <person name="Meneus L."/>
            <person name="Mihai O."/>
            <person name="Mihalev A."/>
            <person name="Mihova T."/>
            <person name="Mittelman R."/>
            <person name="Mlenga V."/>
            <person name="Montmayeur A."/>
            <person name="Mulrain L."/>
            <person name="Navidi A."/>
            <person name="Naylor J."/>
            <person name="Negash T."/>
            <person name="Nguyen T."/>
            <person name="Nguyen N."/>
            <person name="Nicol R."/>
            <person name="Norbu C."/>
            <person name="Norbu N."/>
            <person name="Novod N."/>
            <person name="O'Neill B."/>
            <person name="Osman S."/>
            <person name="Markiewicz E."/>
            <person name="Oyono O.L."/>
            <person name="Patti C."/>
            <person name="Phunkhang P."/>
            <person name="Pierre F."/>
            <person name="Priest M."/>
            <person name="Raghuraman S."/>
            <person name="Rege F."/>
            <person name="Reyes R."/>
            <person name="Rise C."/>
            <person name="Rogov P."/>
            <person name="Ross K."/>
            <person name="Ryan E."/>
            <person name="Settipalli S."/>
            <person name="Shea T."/>
            <person name="Sherpa N."/>
            <person name="Shi L."/>
            <person name="Shih D."/>
            <person name="Sparrow T."/>
            <person name="Spaulding J."/>
            <person name="Stalker J."/>
            <person name="Stange-Thomann N."/>
            <person name="Stavropoulos S."/>
            <person name="Stone C."/>
            <person name="Strader C."/>
            <person name="Tesfaye S."/>
            <person name="Thomson T."/>
            <person name="Thoulutsang Y."/>
            <person name="Thoulutsang D."/>
            <person name="Topham K."/>
            <person name="Topping I."/>
            <person name="Tsamla T."/>
            <person name="Vassiliev H."/>
            <person name="Vo A."/>
            <person name="Wangchuk T."/>
            <person name="Wangdi T."/>
            <person name="Weiand M."/>
            <person name="Wilkinson J."/>
            <person name="Wilson A."/>
            <person name="Yadav S."/>
            <person name="Young G."/>
            <person name="Yu Q."/>
            <person name="Zembek L."/>
            <person name="Zhong D."/>
            <person name="Zimmer A."/>
            <person name="Zwirko Z."/>
            <person name="Jaffe D.B."/>
            <person name="Alvarez P."/>
            <person name="Brockman W."/>
            <person name="Butler J."/>
            <person name="Chin C."/>
            <person name="Gnerre S."/>
            <person name="Grabherr M."/>
            <person name="Kleber M."/>
            <person name="Mauceli E."/>
            <person name="MacCallum I."/>
        </authorList>
    </citation>
    <scope>NUCLEOTIDE SEQUENCE [LARGE SCALE GENOMIC DNA]</scope>
    <source>
        <strain evidence="14">TSC#15081-1352.22</strain>
        <strain evidence="15">Tucson 15081-1352.22</strain>
    </source>
</reference>
<evidence type="ECO:0000256" key="5">
    <source>
        <dbReference type="ARBA" id="ARBA00022723"/>
    </source>
</evidence>
<dbReference type="GO" id="GO:0005524">
    <property type="term" value="F:ATP binding"/>
    <property type="evidence" value="ECO:0007669"/>
    <property type="project" value="UniProtKB-KW"/>
</dbReference>
<dbReference type="AlphaFoldDB" id="B4KX41"/>
<feature type="domain" description="Guanylate cyclase" evidence="13">
    <location>
        <begin position="848"/>
        <end position="1019"/>
    </location>
</feature>
<dbReference type="OrthoDB" id="10006362at2759"/>
<dbReference type="Proteomes" id="UP000009192">
    <property type="component" value="Unassembled WGS sequence"/>
</dbReference>
<keyword evidence="15" id="KW-1185">Reference proteome</keyword>
<keyword evidence="8" id="KW-0460">Magnesium</keyword>
<feature type="transmembrane region" description="Helical" evidence="12">
    <location>
        <begin position="139"/>
        <end position="157"/>
    </location>
</feature>
<keyword evidence="10 12" id="KW-0472">Membrane</keyword>
<dbReference type="GO" id="GO:0009190">
    <property type="term" value="P:cyclic nucleotide biosynthetic process"/>
    <property type="evidence" value="ECO:0007669"/>
    <property type="project" value="InterPro"/>
</dbReference>
<dbReference type="InterPro" id="IPR001054">
    <property type="entry name" value="A/G_cyclase"/>
</dbReference>